<organism evidence="16 17">
    <name type="scientific">Desemzia incerta</name>
    <dbReference type="NCBI Taxonomy" id="82801"/>
    <lineage>
        <taxon>Bacteria</taxon>
        <taxon>Bacillati</taxon>
        <taxon>Bacillota</taxon>
        <taxon>Bacilli</taxon>
        <taxon>Lactobacillales</taxon>
        <taxon>Carnobacteriaceae</taxon>
        <taxon>Desemzia</taxon>
    </lineage>
</organism>
<evidence type="ECO:0000256" key="4">
    <source>
        <dbReference type="ARBA" id="ARBA00012142"/>
    </source>
</evidence>
<dbReference type="InterPro" id="IPR015793">
    <property type="entry name" value="Pyrv_Knase_brl"/>
</dbReference>
<evidence type="ECO:0000256" key="1">
    <source>
        <dbReference type="ARBA" id="ARBA00001958"/>
    </source>
</evidence>
<keyword evidence="12 14" id="KW-0324">Glycolysis</keyword>
<dbReference type="GO" id="GO:0005524">
    <property type="term" value="F:ATP binding"/>
    <property type="evidence" value="ECO:0007669"/>
    <property type="project" value="UniProtKB-KW"/>
</dbReference>
<evidence type="ECO:0000256" key="14">
    <source>
        <dbReference type="RuleBase" id="RU000504"/>
    </source>
</evidence>
<dbReference type="OrthoDB" id="9812123at2"/>
<keyword evidence="6 14" id="KW-0808">Transferase</keyword>
<protein>
    <recommendedName>
        <fullName evidence="5 14">Pyruvate kinase</fullName>
        <ecNumber evidence="4 14">2.7.1.40</ecNumber>
    </recommendedName>
</protein>
<dbReference type="InterPro" id="IPR011037">
    <property type="entry name" value="Pyrv_Knase-like_insert_dom_sf"/>
</dbReference>
<dbReference type="InterPro" id="IPR018209">
    <property type="entry name" value="Pyrv_Knase_AS"/>
</dbReference>
<comment type="catalytic activity">
    <reaction evidence="14">
        <text>pyruvate + ATP = phosphoenolpyruvate + ADP + H(+)</text>
        <dbReference type="Rhea" id="RHEA:18157"/>
        <dbReference type="ChEBI" id="CHEBI:15361"/>
        <dbReference type="ChEBI" id="CHEBI:15378"/>
        <dbReference type="ChEBI" id="CHEBI:30616"/>
        <dbReference type="ChEBI" id="CHEBI:58702"/>
        <dbReference type="ChEBI" id="CHEBI:456216"/>
        <dbReference type="EC" id="2.7.1.40"/>
    </reaction>
</comment>
<comment type="cofactor">
    <cofactor evidence="1">
        <name>K(+)</name>
        <dbReference type="ChEBI" id="CHEBI:29103"/>
    </cofactor>
</comment>
<dbReference type="PANTHER" id="PTHR11817">
    <property type="entry name" value="PYRUVATE KINASE"/>
    <property type="match status" value="1"/>
</dbReference>
<evidence type="ECO:0000256" key="6">
    <source>
        <dbReference type="ARBA" id="ARBA00022679"/>
    </source>
</evidence>
<dbReference type="UniPathway" id="UPA00109">
    <property type="reaction ID" value="UER00188"/>
</dbReference>
<dbReference type="SUPFAM" id="SSF50800">
    <property type="entry name" value="PK beta-barrel domain-like"/>
    <property type="match status" value="1"/>
</dbReference>
<evidence type="ECO:0000256" key="3">
    <source>
        <dbReference type="ARBA" id="ARBA00008663"/>
    </source>
</evidence>
<dbReference type="Gene3D" id="2.40.33.10">
    <property type="entry name" value="PK beta-barrel domain-like"/>
    <property type="match status" value="1"/>
</dbReference>
<accession>A0A1I5V7R5</accession>
<keyword evidence="8" id="KW-0547">Nucleotide-binding</keyword>
<keyword evidence="7" id="KW-0479">Metal-binding</keyword>
<evidence type="ECO:0000313" key="17">
    <source>
        <dbReference type="Proteomes" id="UP000199136"/>
    </source>
</evidence>
<evidence type="ECO:0000256" key="7">
    <source>
        <dbReference type="ARBA" id="ARBA00022723"/>
    </source>
</evidence>
<keyword evidence="10" id="KW-0067">ATP-binding</keyword>
<dbReference type="AlphaFoldDB" id="A0A1I5V7R5"/>
<dbReference type="PRINTS" id="PR01050">
    <property type="entry name" value="PYRUVTKNASE"/>
</dbReference>
<dbReference type="STRING" id="82801.SAMN04488506_0406"/>
<dbReference type="EC" id="2.7.1.40" evidence="4 14"/>
<comment type="similarity">
    <text evidence="3 14">Belongs to the pyruvate kinase family.</text>
</comment>
<dbReference type="SUPFAM" id="SSF51621">
    <property type="entry name" value="Phosphoenolpyruvate/pyruvate domain"/>
    <property type="match status" value="1"/>
</dbReference>
<evidence type="ECO:0000259" key="15">
    <source>
        <dbReference type="Pfam" id="PF00224"/>
    </source>
</evidence>
<evidence type="ECO:0000256" key="8">
    <source>
        <dbReference type="ARBA" id="ARBA00022741"/>
    </source>
</evidence>
<dbReference type="InterPro" id="IPR015806">
    <property type="entry name" value="Pyrv_Knase_insert_dom_sf"/>
</dbReference>
<evidence type="ECO:0000256" key="9">
    <source>
        <dbReference type="ARBA" id="ARBA00022777"/>
    </source>
</evidence>
<evidence type="ECO:0000256" key="11">
    <source>
        <dbReference type="ARBA" id="ARBA00022842"/>
    </source>
</evidence>
<name>A0A1I5V7R5_9LACT</name>
<reference evidence="16 17" key="1">
    <citation type="submission" date="2016-10" db="EMBL/GenBank/DDBJ databases">
        <authorList>
            <person name="de Groot N.N."/>
        </authorList>
    </citation>
    <scope>NUCLEOTIDE SEQUENCE [LARGE SCALE GENOMIC DNA]</scope>
    <source>
        <strain evidence="16 17">DSM 20581</strain>
    </source>
</reference>
<proteinExistence type="inferred from homology"/>
<evidence type="ECO:0000256" key="13">
    <source>
        <dbReference type="ARBA" id="ARBA00023317"/>
    </source>
</evidence>
<gene>
    <name evidence="16" type="ORF">SAMN04488506_0406</name>
</gene>
<evidence type="ECO:0000256" key="12">
    <source>
        <dbReference type="ARBA" id="ARBA00023152"/>
    </source>
</evidence>
<comment type="pathway">
    <text evidence="2 14">Carbohydrate degradation; glycolysis; pyruvate from D-glyceraldehyde 3-phosphate: step 5/5.</text>
</comment>
<keyword evidence="9 14" id="KW-0418">Kinase</keyword>
<dbReference type="GO" id="GO:0004743">
    <property type="term" value="F:pyruvate kinase activity"/>
    <property type="evidence" value="ECO:0007669"/>
    <property type="project" value="UniProtKB-EC"/>
</dbReference>
<keyword evidence="13 16" id="KW-0670">Pyruvate</keyword>
<dbReference type="Proteomes" id="UP000199136">
    <property type="component" value="Unassembled WGS sequence"/>
</dbReference>
<evidence type="ECO:0000256" key="2">
    <source>
        <dbReference type="ARBA" id="ARBA00004997"/>
    </source>
</evidence>
<dbReference type="InterPro" id="IPR001697">
    <property type="entry name" value="Pyr_Knase"/>
</dbReference>
<dbReference type="RefSeq" id="WP_092479474.1">
    <property type="nucleotide sequence ID" value="NZ_FOXW01000001.1"/>
</dbReference>
<dbReference type="Gene3D" id="3.20.20.60">
    <property type="entry name" value="Phosphoenolpyruvate-binding domains"/>
    <property type="match status" value="1"/>
</dbReference>
<dbReference type="PROSITE" id="PS00110">
    <property type="entry name" value="PYRUVATE_KINASE"/>
    <property type="match status" value="1"/>
</dbReference>
<dbReference type="InterPro" id="IPR040442">
    <property type="entry name" value="Pyrv_kinase-like_dom_sf"/>
</dbReference>
<dbReference type="InterPro" id="IPR015813">
    <property type="entry name" value="Pyrv/PenolPyrv_kinase-like_dom"/>
</dbReference>
<evidence type="ECO:0000256" key="10">
    <source>
        <dbReference type="ARBA" id="ARBA00022840"/>
    </source>
</evidence>
<evidence type="ECO:0000313" key="16">
    <source>
        <dbReference type="EMBL" id="SFQ03538.1"/>
    </source>
</evidence>
<keyword evidence="17" id="KW-1185">Reference proteome</keyword>
<dbReference type="GO" id="GO:0016301">
    <property type="term" value="F:kinase activity"/>
    <property type="evidence" value="ECO:0007669"/>
    <property type="project" value="UniProtKB-KW"/>
</dbReference>
<evidence type="ECO:0000256" key="5">
    <source>
        <dbReference type="ARBA" id="ARBA00018587"/>
    </source>
</evidence>
<sequence>MVKNSYLSNPEKLYEKLISLRKKVTEEGDRLYQKWQPFLKEENQESSAKNLAYYLALRNHDIRKIQEALTPWGLSSLGRLESRVLDNLNAVILSLGTILGKEKEVAEVDYPSMDYYLASSKELEKNTATIFGKKPADRFTRIMVTIPGQAAKDSKFIEDLMKAGMNVARLNCAHDDPETWKAIIKNIRKCEKKLDQKCQVLMDIAGPKARISWIFTSLKKPRVKVGNQFLLTGSDTPPKMSGIELMIGCNIPEIISHLKQGDPIKIDDGIVEGVIKEVTEEGAIVETTKVDSKKGVRLKAEKGLNFPASEVKMEFITDKDKNDLDFVCDHADIIGFSFVKNAGDVQEIQQELLKRMPKKKAQTIPLMAKIETVEAVRKLPEIIVAAAGQNPFSVMIARGDLAVEAGFLRLAELQQEILWICEAADVPVVWGTQVLENMVATGIPTRAEVTDAAQGSRSECVMLNKGEYLTESVAFLDEVIKQMHEHEYKKTPKLRALNIAKREIEKE</sequence>
<dbReference type="EMBL" id="FOXW01000001">
    <property type="protein sequence ID" value="SFQ03538.1"/>
    <property type="molecule type" value="Genomic_DNA"/>
</dbReference>
<keyword evidence="11 14" id="KW-0460">Magnesium</keyword>
<dbReference type="GO" id="GO:0030955">
    <property type="term" value="F:potassium ion binding"/>
    <property type="evidence" value="ECO:0007669"/>
    <property type="project" value="InterPro"/>
</dbReference>
<dbReference type="GO" id="GO:0000287">
    <property type="term" value="F:magnesium ion binding"/>
    <property type="evidence" value="ECO:0007669"/>
    <property type="project" value="InterPro"/>
</dbReference>
<feature type="domain" description="Pyruvate kinase barrel" evidence="15">
    <location>
        <begin position="139"/>
        <end position="468"/>
    </location>
</feature>
<dbReference type="Pfam" id="PF00224">
    <property type="entry name" value="PK"/>
    <property type="match status" value="1"/>
</dbReference>